<dbReference type="PROSITE" id="PS50948">
    <property type="entry name" value="PAN"/>
    <property type="match status" value="1"/>
</dbReference>
<feature type="region of interest" description="Disordered" evidence="3">
    <location>
        <begin position="446"/>
        <end position="469"/>
    </location>
</feature>
<feature type="chain" id="PRO_5041219028" evidence="5">
    <location>
        <begin position="29"/>
        <end position="555"/>
    </location>
</feature>
<evidence type="ECO:0000256" key="4">
    <source>
        <dbReference type="SAM" id="Phobius"/>
    </source>
</evidence>
<dbReference type="SUPFAM" id="SSF51110">
    <property type="entry name" value="alpha-D-mannose-specific plant lectins"/>
    <property type="match status" value="1"/>
</dbReference>
<keyword evidence="2" id="KW-1015">Disulfide bond</keyword>
<accession>A0AA41SKX2</accession>
<evidence type="ECO:0000256" key="2">
    <source>
        <dbReference type="ARBA" id="ARBA00023157"/>
    </source>
</evidence>
<dbReference type="InterPro" id="IPR001480">
    <property type="entry name" value="Bulb-type_lectin_dom"/>
</dbReference>
<keyword evidence="9" id="KW-1185">Reference proteome</keyword>
<dbReference type="FunFam" id="2.90.10.10:FF:000001">
    <property type="entry name" value="G-type lectin S-receptor-like serine/threonine-protein kinase"/>
    <property type="match status" value="1"/>
</dbReference>
<dbReference type="PANTHER" id="PTHR32444:SF198">
    <property type="entry name" value="BULB-TYPE LECTIN DOMAIN-CONTAINING PROTEIN"/>
    <property type="match status" value="1"/>
</dbReference>
<organism evidence="8 9">
    <name type="scientific">Papaver nudicaule</name>
    <name type="common">Iceland poppy</name>
    <dbReference type="NCBI Taxonomy" id="74823"/>
    <lineage>
        <taxon>Eukaryota</taxon>
        <taxon>Viridiplantae</taxon>
        <taxon>Streptophyta</taxon>
        <taxon>Embryophyta</taxon>
        <taxon>Tracheophyta</taxon>
        <taxon>Spermatophyta</taxon>
        <taxon>Magnoliopsida</taxon>
        <taxon>Ranunculales</taxon>
        <taxon>Papaveraceae</taxon>
        <taxon>Papaveroideae</taxon>
        <taxon>Papaver</taxon>
    </lineage>
</organism>
<keyword evidence="4" id="KW-0472">Membrane</keyword>
<feature type="domain" description="Apple" evidence="7">
    <location>
        <begin position="351"/>
        <end position="431"/>
    </location>
</feature>
<dbReference type="Proteomes" id="UP001177140">
    <property type="component" value="Unassembled WGS sequence"/>
</dbReference>
<dbReference type="Gene3D" id="2.90.10.10">
    <property type="entry name" value="Bulb-type lectin domain"/>
    <property type="match status" value="1"/>
</dbReference>
<dbReference type="EMBL" id="JAJJMA010163232">
    <property type="protein sequence ID" value="MCL7035998.1"/>
    <property type="molecule type" value="Genomic_DNA"/>
</dbReference>
<gene>
    <name evidence="8" type="ORF">MKW94_018865</name>
</gene>
<proteinExistence type="predicted"/>
<keyword evidence="4" id="KW-1133">Transmembrane helix</keyword>
<name>A0AA41SKX2_PAPNU</name>
<dbReference type="Pfam" id="PF08276">
    <property type="entry name" value="PAN_2"/>
    <property type="match status" value="1"/>
</dbReference>
<dbReference type="GO" id="GO:0048544">
    <property type="term" value="P:recognition of pollen"/>
    <property type="evidence" value="ECO:0007669"/>
    <property type="project" value="InterPro"/>
</dbReference>
<dbReference type="InterPro" id="IPR003609">
    <property type="entry name" value="Pan_app"/>
</dbReference>
<dbReference type="CDD" id="cd00028">
    <property type="entry name" value="B_lectin"/>
    <property type="match status" value="1"/>
</dbReference>
<feature type="transmembrane region" description="Helical" evidence="4">
    <location>
        <begin position="479"/>
        <end position="499"/>
    </location>
</feature>
<dbReference type="Pfam" id="PF00954">
    <property type="entry name" value="S_locus_glycop"/>
    <property type="match status" value="1"/>
</dbReference>
<evidence type="ECO:0000256" key="5">
    <source>
        <dbReference type="SAM" id="SignalP"/>
    </source>
</evidence>
<dbReference type="InterPro" id="IPR036426">
    <property type="entry name" value="Bulb-type_lectin_dom_sf"/>
</dbReference>
<protein>
    <submittedName>
        <fullName evidence="8">Uncharacterized protein</fullName>
    </submittedName>
</protein>
<dbReference type="SMART" id="SM00473">
    <property type="entry name" value="PAN_AP"/>
    <property type="match status" value="1"/>
</dbReference>
<evidence type="ECO:0000259" key="7">
    <source>
        <dbReference type="PROSITE" id="PS50948"/>
    </source>
</evidence>
<keyword evidence="1 5" id="KW-0732">Signal</keyword>
<dbReference type="Gene3D" id="3.30.200.20">
    <property type="entry name" value="Phosphorylase Kinase, domain 1"/>
    <property type="match status" value="1"/>
</dbReference>
<evidence type="ECO:0000256" key="3">
    <source>
        <dbReference type="SAM" id="MobiDB-lite"/>
    </source>
</evidence>
<evidence type="ECO:0000313" key="9">
    <source>
        <dbReference type="Proteomes" id="UP001177140"/>
    </source>
</evidence>
<feature type="signal peptide" evidence="5">
    <location>
        <begin position="1"/>
        <end position="28"/>
    </location>
</feature>
<feature type="domain" description="Bulb-type lectin" evidence="6">
    <location>
        <begin position="32"/>
        <end position="155"/>
    </location>
</feature>
<dbReference type="AlphaFoldDB" id="A0AA41SKX2"/>
<reference evidence="8" key="1">
    <citation type="submission" date="2022-03" db="EMBL/GenBank/DDBJ databases">
        <title>A functionally conserved STORR gene fusion in Papaver species that diverged 16.8 million years ago.</title>
        <authorList>
            <person name="Catania T."/>
        </authorList>
    </citation>
    <scope>NUCLEOTIDE SEQUENCE</scope>
    <source>
        <strain evidence="8">S-191538</strain>
    </source>
</reference>
<feature type="non-terminal residue" evidence="8">
    <location>
        <position position="1"/>
    </location>
</feature>
<dbReference type="Pfam" id="PF01453">
    <property type="entry name" value="B_lectin"/>
    <property type="match status" value="1"/>
</dbReference>
<dbReference type="CDD" id="cd01098">
    <property type="entry name" value="PAN_AP_plant"/>
    <property type="match status" value="1"/>
</dbReference>
<dbReference type="CDD" id="cd00054">
    <property type="entry name" value="EGF_CA"/>
    <property type="match status" value="1"/>
</dbReference>
<dbReference type="SMART" id="SM00108">
    <property type="entry name" value="B_lectin"/>
    <property type="match status" value="1"/>
</dbReference>
<evidence type="ECO:0000256" key="1">
    <source>
        <dbReference type="ARBA" id="ARBA00022729"/>
    </source>
</evidence>
<comment type="caution">
    <text evidence="8">The sequence shown here is derived from an EMBL/GenBank/DDBJ whole genome shotgun (WGS) entry which is preliminary data.</text>
</comment>
<evidence type="ECO:0000313" key="8">
    <source>
        <dbReference type="EMBL" id="MCL7035998.1"/>
    </source>
</evidence>
<evidence type="ECO:0000259" key="6">
    <source>
        <dbReference type="PROSITE" id="PS50927"/>
    </source>
</evidence>
<dbReference type="PROSITE" id="PS50927">
    <property type="entry name" value="BULB_LECTIN"/>
    <property type="match status" value="1"/>
</dbReference>
<keyword evidence="4" id="KW-0812">Transmembrane</keyword>
<sequence>MINLIRGMVNKFHLVLHFSLLLFHSCYAIDNSSTITPTQTITDSQTLTSFGRVFTLGFFSPPNSTHRYVGIWYEFDPRRTIVWVANRDNPLKDSSGTLRIAGDGNLVISDGRGVVFWTTNLSSIATPNNSVAELLDTGNLVFRRVNDDSRVVWQSFDHPTHTLIPGMKIGGSRVTGEKIELTSWKSESDPSTGIFTAGLELLDDNNNPQLVVQRNGSKFRLWRSGPWNNVVFIGIAEMSSAEAFYLIHEDENMYITFKDTYVRNARFVLDHHGAFLGKQWDLDPQPNDWYEFWSSQSHTCDTYGLCGPFGSCIPSDSPICSCLPGFRPKFEGEWRKGNWSGGCVRITELECQNSSSDTDDGFIKLGSMKVPDYASLSFAIETEVCEMICLKNCLCLAYSYDSGIGCMTWGESLVDMQNFTRSGKDLYVRLARSDIDLALKNNTDPALKDNTDTAPKKNQDTAPKHNTSHGLSKNARLEILIIAVLLGTLAISICTKLFWKWLAKQRGKVASSVQEETPDDPDQVKVFKFQELATATNNFRAANMLGQGGFGQVYK</sequence>
<dbReference type="PANTHER" id="PTHR32444">
    <property type="entry name" value="BULB-TYPE LECTIN DOMAIN-CONTAINING PROTEIN"/>
    <property type="match status" value="1"/>
</dbReference>
<dbReference type="InterPro" id="IPR000858">
    <property type="entry name" value="S_locus_glycoprot_dom"/>
</dbReference>
<feature type="compositionally biased region" description="Basic and acidic residues" evidence="3">
    <location>
        <begin position="446"/>
        <end position="463"/>
    </location>
</feature>